<gene>
    <name evidence="1" type="ORF">HMPREF9372_0945</name>
</gene>
<protein>
    <submittedName>
        <fullName evidence="1">Uncharacterized protein</fullName>
    </submittedName>
</protein>
<dbReference type="RefSeq" id="WP_009765812.1">
    <property type="nucleotide sequence ID" value="NZ_GL982997.1"/>
</dbReference>
<organism evidence="1 2">
    <name type="scientific">Sporosarcina newyorkensis 2681</name>
    <dbReference type="NCBI Taxonomy" id="1027292"/>
    <lineage>
        <taxon>Bacteria</taxon>
        <taxon>Bacillati</taxon>
        <taxon>Bacillota</taxon>
        <taxon>Bacilli</taxon>
        <taxon>Bacillales</taxon>
        <taxon>Caryophanaceae</taxon>
        <taxon>Sporosarcina</taxon>
    </lineage>
</organism>
<dbReference type="EMBL" id="AFPZ01000022">
    <property type="protein sequence ID" value="EGQ27062.1"/>
    <property type="molecule type" value="Genomic_DNA"/>
</dbReference>
<comment type="caution">
    <text evidence="1">The sequence shown here is derived from an EMBL/GenBank/DDBJ whole genome shotgun (WGS) entry which is preliminary data.</text>
</comment>
<name>F9DQ65_9BACL</name>
<dbReference type="Proteomes" id="UP000005316">
    <property type="component" value="Unassembled WGS sequence"/>
</dbReference>
<reference evidence="1 2" key="1">
    <citation type="submission" date="2011-04" db="EMBL/GenBank/DDBJ databases">
        <authorList>
            <person name="Muzny D."/>
            <person name="Qin X."/>
            <person name="Deng J."/>
            <person name="Jiang H."/>
            <person name="Liu Y."/>
            <person name="Qu J."/>
            <person name="Song X.-Z."/>
            <person name="Zhang L."/>
            <person name="Thornton R."/>
            <person name="Coyle M."/>
            <person name="Francisco L."/>
            <person name="Jackson L."/>
            <person name="Javaid M."/>
            <person name="Korchina V."/>
            <person name="Kovar C."/>
            <person name="Mata R."/>
            <person name="Mathew T."/>
            <person name="Ngo R."/>
            <person name="Nguyen L."/>
            <person name="Nguyen N."/>
            <person name="Okwuonu G."/>
            <person name="Ongeri F."/>
            <person name="Pham C."/>
            <person name="Simmons D."/>
            <person name="Wilczek-Boney K."/>
            <person name="Hale W."/>
            <person name="Jakkamsetti A."/>
            <person name="Pham P."/>
            <person name="Ruth R."/>
            <person name="San Lucas F."/>
            <person name="Warren J."/>
            <person name="Zhang J."/>
            <person name="Zhao Z."/>
            <person name="Zhou C."/>
            <person name="Zhu D."/>
            <person name="Lee S."/>
            <person name="Bess C."/>
            <person name="Blankenburg K."/>
            <person name="Forbes L."/>
            <person name="Fu Q."/>
            <person name="Gubbala S."/>
            <person name="Hirani K."/>
            <person name="Jayaseelan J.C."/>
            <person name="Lara F."/>
            <person name="Munidasa M."/>
            <person name="Palculict T."/>
            <person name="Patil S."/>
            <person name="Pu L.-L."/>
            <person name="Saada N."/>
            <person name="Tang L."/>
            <person name="Weissenberger G."/>
            <person name="Zhu Y."/>
            <person name="Hemphill L."/>
            <person name="Shang Y."/>
            <person name="Youmans B."/>
            <person name="Ayvaz T."/>
            <person name="Ross M."/>
            <person name="Santibanez J."/>
            <person name="Aqrawi P."/>
            <person name="Gross S."/>
            <person name="Joshi V."/>
            <person name="Fowler G."/>
            <person name="Nazareth L."/>
            <person name="Reid J."/>
            <person name="Worley K."/>
            <person name="Petrosino J."/>
            <person name="Highlander S."/>
            <person name="Gibbs R."/>
        </authorList>
    </citation>
    <scope>NUCLEOTIDE SEQUENCE [LARGE SCALE GENOMIC DNA]</scope>
    <source>
        <strain evidence="1 2">2681</strain>
    </source>
</reference>
<proteinExistence type="predicted"/>
<dbReference type="HOGENOM" id="CLU_2169500_0_0_9"/>
<sequence length="110" mass="13130">MVEKPLNKVLDNIEKRDSLGRDNLKTLPDELLANDQRMALASDNKPLKILSTDEELMRFVEKMQKFYDRTTQEHVNYMRARDYEGSVEERTWYNIARQLKRNNVLQDLQV</sequence>
<evidence type="ECO:0000313" key="2">
    <source>
        <dbReference type="Proteomes" id="UP000005316"/>
    </source>
</evidence>
<dbReference type="OrthoDB" id="9953270at2"/>
<dbReference type="AlphaFoldDB" id="F9DQ65"/>
<accession>F9DQ65</accession>
<evidence type="ECO:0000313" key="1">
    <source>
        <dbReference type="EMBL" id="EGQ27062.1"/>
    </source>
</evidence>